<protein>
    <submittedName>
        <fullName evidence="2">Uncharacterized protein</fullName>
    </submittedName>
</protein>
<keyword evidence="3" id="KW-1185">Reference proteome</keyword>
<organism evidence="2 3">
    <name type="scientific">Methylobacterium pseudosasicola</name>
    <dbReference type="NCBI Taxonomy" id="582667"/>
    <lineage>
        <taxon>Bacteria</taxon>
        <taxon>Pseudomonadati</taxon>
        <taxon>Pseudomonadota</taxon>
        <taxon>Alphaproteobacteria</taxon>
        <taxon>Hyphomicrobiales</taxon>
        <taxon>Methylobacteriaceae</taxon>
        <taxon>Methylobacterium</taxon>
    </lineage>
</organism>
<dbReference type="EMBL" id="FOTK01000022">
    <property type="protein sequence ID" value="SFM19168.1"/>
    <property type="molecule type" value="Genomic_DNA"/>
</dbReference>
<dbReference type="OrthoDB" id="8003314at2"/>
<evidence type="ECO:0000313" key="2">
    <source>
        <dbReference type="EMBL" id="SFM19168.1"/>
    </source>
</evidence>
<evidence type="ECO:0000313" key="3">
    <source>
        <dbReference type="Proteomes" id="UP000199048"/>
    </source>
</evidence>
<feature type="region of interest" description="Disordered" evidence="1">
    <location>
        <begin position="1"/>
        <end position="29"/>
    </location>
</feature>
<sequence>MARIGTVGRTGATWSRPARPAGAAAGPVGSVEEIPPVRALVVLDGGRREPRATIVSVDRFDGGRACSGFVAHLLVATDPTLRPSRLERTRAAAARYAETARRLA</sequence>
<reference evidence="3" key="1">
    <citation type="submission" date="2016-10" db="EMBL/GenBank/DDBJ databases">
        <authorList>
            <person name="Varghese N."/>
            <person name="Submissions S."/>
        </authorList>
    </citation>
    <scope>NUCLEOTIDE SEQUENCE [LARGE SCALE GENOMIC DNA]</scope>
    <source>
        <strain evidence="3">BL36</strain>
    </source>
</reference>
<name>A0A1I4NUH0_9HYPH</name>
<dbReference type="Proteomes" id="UP000199048">
    <property type="component" value="Unassembled WGS sequence"/>
</dbReference>
<gene>
    <name evidence="2" type="ORF">SAMN05192568_102221</name>
</gene>
<proteinExistence type="predicted"/>
<feature type="compositionally biased region" description="Low complexity" evidence="1">
    <location>
        <begin position="15"/>
        <end position="29"/>
    </location>
</feature>
<evidence type="ECO:0000256" key="1">
    <source>
        <dbReference type="SAM" id="MobiDB-lite"/>
    </source>
</evidence>
<dbReference type="AlphaFoldDB" id="A0A1I4NUH0"/>
<accession>A0A1I4NUH0</accession>